<name>A0A1Y2BIT6_9TREE</name>
<dbReference type="AlphaFoldDB" id="A0A1Y2BIT6"/>
<dbReference type="GO" id="GO:0004842">
    <property type="term" value="F:ubiquitin-protein transferase activity"/>
    <property type="evidence" value="ECO:0007669"/>
    <property type="project" value="TreeGrafter"/>
</dbReference>
<dbReference type="PANTHER" id="PTHR24171">
    <property type="entry name" value="ANKYRIN REPEAT DOMAIN-CONTAINING PROTEIN 39-RELATED"/>
    <property type="match status" value="1"/>
</dbReference>
<proteinExistence type="predicted"/>
<dbReference type="Gene3D" id="1.25.40.20">
    <property type="entry name" value="Ankyrin repeat-containing domain"/>
    <property type="match status" value="1"/>
</dbReference>
<organism evidence="5 6">
    <name type="scientific">Naematelia encephala</name>
    <dbReference type="NCBI Taxonomy" id="71784"/>
    <lineage>
        <taxon>Eukaryota</taxon>
        <taxon>Fungi</taxon>
        <taxon>Dikarya</taxon>
        <taxon>Basidiomycota</taxon>
        <taxon>Agaricomycotina</taxon>
        <taxon>Tremellomycetes</taxon>
        <taxon>Tremellales</taxon>
        <taxon>Naemateliaceae</taxon>
        <taxon>Naematelia</taxon>
    </lineage>
</organism>
<dbReference type="PROSITE" id="PS50088">
    <property type="entry name" value="ANK_REPEAT"/>
    <property type="match status" value="1"/>
</dbReference>
<dbReference type="Pfam" id="PF12796">
    <property type="entry name" value="Ank_2"/>
    <property type="match status" value="1"/>
</dbReference>
<dbReference type="OrthoDB" id="10057496at2759"/>
<dbReference type="PROSITE" id="PS50297">
    <property type="entry name" value="ANK_REP_REGION"/>
    <property type="match status" value="1"/>
</dbReference>
<sequence>MSTPTAEEVEDFLLSCRYGELEEVKEFVEKFGREAVVEAKDERGNTCLHMCCGNGHLDVLEYLLPFTPAATISQTNEAGSPPLHWAILNNHVAIVRYLVEWPEEKGGGILLLKQKSKAGRDAFSEALFAGEGKEEVAGWIEGYLWRIEGGDEDEQEGKGGGGGGGDGVEGGDDEIKVEDGDEVAKEEAEAVDEIVERTAEVDIAKTS</sequence>
<comment type="caution">
    <text evidence="5">The sequence shown here is derived from an EMBL/GenBank/DDBJ whole genome shotgun (WGS) entry which is preliminary data.</text>
</comment>
<evidence type="ECO:0000313" key="5">
    <source>
        <dbReference type="EMBL" id="ORY34686.1"/>
    </source>
</evidence>
<dbReference type="STRING" id="71784.A0A1Y2BIT6"/>
<keyword evidence="6" id="KW-1185">Reference proteome</keyword>
<evidence type="ECO:0000313" key="6">
    <source>
        <dbReference type="Proteomes" id="UP000193986"/>
    </source>
</evidence>
<dbReference type="SMART" id="SM00248">
    <property type="entry name" value="ANK"/>
    <property type="match status" value="2"/>
</dbReference>
<dbReference type="GO" id="GO:0085020">
    <property type="term" value="P:protein K6-linked ubiquitination"/>
    <property type="evidence" value="ECO:0007669"/>
    <property type="project" value="TreeGrafter"/>
</dbReference>
<evidence type="ECO:0000256" key="4">
    <source>
        <dbReference type="SAM" id="MobiDB-lite"/>
    </source>
</evidence>
<dbReference type="InterPro" id="IPR036770">
    <property type="entry name" value="Ankyrin_rpt-contain_sf"/>
</dbReference>
<keyword evidence="1" id="KW-0677">Repeat</keyword>
<dbReference type="SUPFAM" id="SSF48403">
    <property type="entry name" value="Ankyrin repeat"/>
    <property type="match status" value="1"/>
</dbReference>
<keyword evidence="2 3" id="KW-0040">ANK repeat</keyword>
<feature type="region of interest" description="Disordered" evidence="4">
    <location>
        <begin position="151"/>
        <end position="189"/>
    </location>
</feature>
<dbReference type="Proteomes" id="UP000193986">
    <property type="component" value="Unassembled WGS sequence"/>
</dbReference>
<evidence type="ECO:0000256" key="1">
    <source>
        <dbReference type="ARBA" id="ARBA00022737"/>
    </source>
</evidence>
<feature type="repeat" description="ANK" evidence="3">
    <location>
        <begin position="78"/>
        <end position="100"/>
    </location>
</feature>
<accession>A0A1Y2BIT6</accession>
<dbReference type="PANTHER" id="PTHR24171:SF8">
    <property type="entry name" value="BRCA1-ASSOCIATED RING DOMAIN PROTEIN 1"/>
    <property type="match status" value="1"/>
</dbReference>
<dbReference type="EMBL" id="MCFC01000002">
    <property type="protein sequence ID" value="ORY34686.1"/>
    <property type="molecule type" value="Genomic_DNA"/>
</dbReference>
<evidence type="ECO:0000256" key="2">
    <source>
        <dbReference type="ARBA" id="ARBA00023043"/>
    </source>
</evidence>
<evidence type="ECO:0000256" key="3">
    <source>
        <dbReference type="PROSITE-ProRule" id="PRU00023"/>
    </source>
</evidence>
<gene>
    <name evidence="5" type="ORF">BCR39DRAFT_514008</name>
</gene>
<reference evidence="5 6" key="1">
    <citation type="submission" date="2016-07" db="EMBL/GenBank/DDBJ databases">
        <title>Pervasive Adenine N6-methylation of Active Genes in Fungi.</title>
        <authorList>
            <consortium name="DOE Joint Genome Institute"/>
            <person name="Mondo S.J."/>
            <person name="Dannebaum R.O."/>
            <person name="Kuo R.C."/>
            <person name="Labutti K."/>
            <person name="Haridas S."/>
            <person name="Kuo A."/>
            <person name="Salamov A."/>
            <person name="Ahrendt S.R."/>
            <person name="Lipzen A."/>
            <person name="Sullivan W."/>
            <person name="Andreopoulos W.B."/>
            <person name="Clum A."/>
            <person name="Lindquist E."/>
            <person name="Daum C."/>
            <person name="Ramamoorthy G.K."/>
            <person name="Gryganskyi A."/>
            <person name="Culley D."/>
            <person name="Magnuson J.K."/>
            <person name="James T.Y."/>
            <person name="O'Malley M.A."/>
            <person name="Stajich J.E."/>
            <person name="Spatafora J.W."/>
            <person name="Visel A."/>
            <person name="Grigoriev I.V."/>
        </authorList>
    </citation>
    <scope>NUCLEOTIDE SEQUENCE [LARGE SCALE GENOMIC DNA]</scope>
    <source>
        <strain evidence="5 6">68-887.2</strain>
    </source>
</reference>
<protein>
    <submittedName>
        <fullName evidence="5">Ankyrin repeat-containing domain protein</fullName>
    </submittedName>
</protein>
<feature type="compositionally biased region" description="Gly residues" evidence="4">
    <location>
        <begin position="158"/>
        <end position="168"/>
    </location>
</feature>
<dbReference type="InParanoid" id="A0A1Y2BIT6"/>
<feature type="compositionally biased region" description="Basic and acidic residues" evidence="4">
    <location>
        <begin position="173"/>
        <end position="189"/>
    </location>
</feature>
<dbReference type="InterPro" id="IPR002110">
    <property type="entry name" value="Ankyrin_rpt"/>
</dbReference>